<dbReference type="SMART" id="SM00220">
    <property type="entry name" value="S_TKc"/>
    <property type="match status" value="1"/>
</dbReference>
<proteinExistence type="inferred from homology"/>
<dbReference type="GO" id="GO:0043066">
    <property type="term" value="P:negative regulation of apoptotic process"/>
    <property type="evidence" value="ECO:0007669"/>
    <property type="project" value="TreeGrafter"/>
</dbReference>
<organism evidence="13 14">
    <name type="scientific">Gouania willdenowi</name>
    <name type="common">Blunt-snouted clingfish</name>
    <name type="synonym">Lepadogaster willdenowi</name>
    <dbReference type="NCBI Taxonomy" id="441366"/>
    <lineage>
        <taxon>Eukaryota</taxon>
        <taxon>Metazoa</taxon>
        <taxon>Chordata</taxon>
        <taxon>Craniata</taxon>
        <taxon>Vertebrata</taxon>
        <taxon>Euteleostomi</taxon>
        <taxon>Actinopterygii</taxon>
        <taxon>Neopterygii</taxon>
        <taxon>Teleostei</taxon>
        <taxon>Neoteleostei</taxon>
        <taxon>Acanthomorphata</taxon>
        <taxon>Ovalentaria</taxon>
        <taxon>Blenniimorphae</taxon>
        <taxon>Blenniiformes</taxon>
        <taxon>Gobiesocoidei</taxon>
        <taxon>Gobiesocidae</taxon>
        <taxon>Gobiesocinae</taxon>
        <taxon>Gouania</taxon>
    </lineage>
</organism>
<evidence type="ECO:0000259" key="12">
    <source>
        <dbReference type="PROSITE" id="PS50011"/>
    </source>
</evidence>
<evidence type="ECO:0000256" key="10">
    <source>
        <dbReference type="PROSITE-ProRule" id="PRU10141"/>
    </source>
</evidence>
<dbReference type="InterPro" id="IPR051138">
    <property type="entry name" value="PIM_Ser/Thr_kinase"/>
</dbReference>
<name>A0A8C5H5C3_GOUWI</name>
<reference evidence="13" key="1">
    <citation type="submission" date="2020-06" db="EMBL/GenBank/DDBJ databases">
        <authorList>
            <consortium name="Wellcome Sanger Institute Data Sharing"/>
        </authorList>
    </citation>
    <scope>NUCLEOTIDE SEQUENCE [LARGE SCALE GENOMIC DNA]</scope>
</reference>
<keyword evidence="7 10" id="KW-0067">ATP-binding</keyword>
<sequence length="300" mass="34752">MYCQQQTQGHLMSLSSKPKIRPFDNRVVVRKSKKEFKEKYFEFETIGQGCFGIVTAGVRRSDSRPVAIKHIPLNLVKYMWAKTQNDNYKTITEVVLMAQLNEEVLIVMERPLKSMNIKELFKWRGGNIPQHEVKSIFKQLVDAAVLMHKNGIFHRDIKGENILVFRVQEELSIKIIDFGCGDILQKKPYTTFRGSLANAPPEQHLLNLCYAEQTTVWQIGALLWNLYSDRPFHTKEYMNGLNPPFDRLSRKCKDFMNQCLTICPKQRSRLVKLQCHAWLVQKSRPTSPHSSNAARGEKAQ</sequence>
<dbReference type="SUPFAM" id="SSF56112">
    <property type="entry name" value="Protein kinase-like (PK-like)"/>
    <property type="match status" value="1"/>
</dbReference>
<reference evidence="13" key="3">
    <citation type="submission" date="2025-09" db="UniProtKB">
        <authorList>
            <consortium name="Ensembl"/>
        </authorList>
    </citation>
    <scope>IDENTIFICATION</scope>
</reference>
<dbReference type="InterPro" id="IPR017441">
    <property type="entry name" value="Protein_kinase_ATP_BS"/>
</dbReference>
<evidence type="ECO:0000256" key="5">
    <source>
        <dbReference type="ARBA" id="ARBA00022741"/>
    </source>
</evidence>
<dbReference type="InterPro" id="IPR008271">
    <property type="entry name" value="Ser/Thr_kinase_AS"/>
</dbReference>
<evidence type="ECO:0000313" key="14">
    <source>
        <dbReference type="Proteomes" id="UP000694680"/>
    </source>
</evidence>
<keyword evidence="3 11" id="KW-0723">Serine/threonine-protein kinase</keyword>
<feature type="binding site" evidence="10">
    <location>
        <position position="69"/>
    </location>
    <ligand>
        <name>ATP</name>
        <dbReference type="ChEBI" id="CHEBI:30616"/>
    </ligand>
</feature>
<dbReference type="InterPro" id="IPR000719">
    <property type="entry name" value="Prot_kinase_dom"/>
</dbReference>
<dbReference type="GO" id="GO:0005524">
    <property type="term" value="F:ATP binding"/>
    <property type="evidence" value="ECO:0007669"/>
    <property type="project" value="UniProtKB-UniRule"/>
</dbReference>
<evidence type="ECO:0000256" key="3">
    <source>
        <dbReference type="ARBA" id="ARBA00022527"/>
    </source>
</evidence>
<evidence type="ECO:0000256" key="7">
    <source>
        <dbReference type="ARBA" id="ARBA00022840"/>
    </source>
</evidence>
<dbReference type="GO" id="GO:0005737">
    <property type="term" value="C:cytoplasm"/>
    <property type="evidence" value="ECO:0007669"/>
    <property type="project" value="TreeGrafter"/>
</dbReference>
<dbReference type="PANTHER" id="PTHR22984">
    <property type="entry name" value="SERINE/THREONINE-PROTEIN KINASE PIM"/>
    <property type="match status" value="1"/>
</dbReference>
<dbReference type="PROSITE" id="PS00108">
    <property type="entry name" value="PROTEIN_KINASE_ST"/>
    <property type="match status" value="1"/>
</dbReference>
<protein>
    <recommendedName>
        <fullName evidence="2">non-specific serine/threonine protein kinase</fullName>
        <ecNumber evidence="2">2.7.11.1</ecNumber>
    </recommendedName>
</protein>
<dbReference type="Pfam" id="PF00069">
    <property type="entry name" value="Pkinase"/>
    <property type="match status" value="1"/>
</dbReference>
<dbReference type="Proteomes" id="UP000694680">
    <property type="component" value="Chromosome 18"/>
</dbReference>
<evidence type="ECO:0000256" key="9">
    <source>
        <dbReference type="ARBA" id="ARBA00048679"/>
    </source>
</evidence>
<accession>A0A8C5H5C3</accession>
<dbReference type="Ensembl" id="ENSGWIT00000042981.1">
    <property type="protein sequence ID" value="ENSGWIP00000039534.1"/>
    <property type="gene ID" value="ENSGWIG00000020071.1"/>
</dbReference>
<evidence type="ECO:0000256" key="8">
    <source>
        <dbReference type="ARBA" id="ARBA00047899"/>
    </source>
</evidence>
<comment type="similarity">
    <text evidence="1">Belongs to the protein kinase superfamily. CAMK Ser/Thr protein kinase family. PIM subfamily.</text>
</comment>
<keyword evidence="14" id="KW-1185">Reference proteome</keyword>
<evidence type="ECO:0000256" key="4">
    <source>
        <dbReference type="ARBA" id="ARBA00022679"/>
    </source>
</evidence>
<feature type="domain" description="Protein kinase" evidence="12">
    <location>
        <begin position="40"/>
        <end position="279"/>
    </location>
</feature>
<evidence type="ECO:0000256" key="2">
    <source>
        <dbReference type="ARBA" id="ARBA00012513"/>
    </source>
</evidence>
<dbReference type="Gene3D" id="3.30.200.20">
    <property type="entry name" value="Phosphorylase Kinase, domain 1"/>
    <property type="match status" value="1"/>
</dbReference>
<dbReference type="PROSITE" id="PS00107">
    <property type="entry name" value="PROTEIN_KINASE_ATP"/>
    <property type="match status" value="1"/>
</dbReference>
<keyword evidence="6" id="KW-0418">Kinase</keyword>
<keyword evidence="5 10" id="KW-0547">Nucleotide-binding</keyword>
<comment type="catalytic activity">
    <reaction evidence="9">
        <text>L-seryl-[protein] + ATP = O-phospho-L-seryl-[protein] + ADP + H(+)</text>
        <dbReference type="Rhea" id="RHEA:17989"/>
        <dbReference type="Rhea" id="RHEA-COMP:9863"/>
        <dbReference type="Rhea" id="RHEA-COMP:11604"/>
        <dbReference type="ChEBI" id="CHEBI:15378"/>
        <dbReference type="ChEBI" id="CHEBI:29999"/>
        <dbReference type="ChEBI" id="CHEBI:30616"/>
        <dbReference type="ChEBI" id="CHEBI:83421"/>
        <dbReference type="ChEBI" id="CHEBI:456216"/>
        <dbReference type="EC" id="2.7.11.1"/>
    </reaction>
</comment>
<comment type="catalytic activity">
    <reaction evidence="8">
        <text>L-threonyl-[protein] + ATP = O-phospho-L-threonyl-[protein] + ADP + H(+)</text>
        <dbReference type="Rhea" id="RHEA:46608"/>
        <dbReference type="Rhea" id="RHEA-COMP:11060"/>
        <dbReference type="Rhea" id="RHEA-COMP:11605"/>
        <dbReference type="ChEBI" id="CHEBI:15378"/>
        <dbReference type="ChEBI" id="CHEBI:30013"/>
        <dbReference type="ChEBI" id="CHEBI:30616"/>
        <dbReference type="ChEBI" id="CHEBI:61977"/>
        <dbReference type="ChEBI" id="CHEBI:456216"/>
        <dbReference type="EC" id="2.7.11.1"/>
    </reaction>
</comment>
<evidence type="ECO:0000256" key="1">
    <source>
        <dbReference type="ARBA" id="ARBA00005505"/>
    </source>
</evidence>
<reference evidence="13" key="2">
    <citation type="submission" date="2025-08" db="UniProtKB">
        <authorList>
            <consortium name="Ensembl"/>
        </authorList>
    </citation>
    <scope>IDENTIFICATION</scope>
</reference>
<dbReference type="InterPro" id="IPR011009">
    <property type="entry name" value="Kinase-like_dom_sf"/>
</dbReference>
<dbReference type="PANTHER" id="PTHR22984:SF11">
    <property type="entry name" value="AURORA KINASE-RELATED"/>
    <property type="match status" value="1"/>
</dbReference>
<dbReference type="PROSITE" id="PS50011">
    <property type="entry name" value="PROTEIN_KINASE_DOM"/>
    <property type="match status" value="1"/>
</dbReference>
<dbReference type="GO" id="GO:0007346">
    <property type="term" value="P:regulation of mitotic cell cycle"/>
    <property type="evidence" value="ECO:0007669"/>
    <property type="project" value="TreeGrafter"/>
</dbReference>
<evidence type="ECO:0000313" key="13">
    <source>
        <dbReference type="Ensembl" id="ENSGWIP00000039534.1"/>
    </source>
</evidence>
<dbReference type="Gene3D" id="1.10.510.10">
    <property type="entry name" value="Transferase(Phosphotransferase) domain 1"/>
    <property type="match status" value="1"/>
</dbReference>
<evidence type="ECO:0000256" key="6">
    <source>
        <dbReference type="ARBA" id="ARBA00022777"/>
    </source>
</evidence>
<dbReference type="GO" id="GO:0004674">
    <property type="term" value="F:protein serine/threonine kinase activity"/>
    <property type="evidence" value="ECO:0007669"/>
    <property type="project" value="UniProtKB-KW"/>
</dbReference>
<keyword evidence="4" id="KW-0808">Transferase</keyword>
<dbReference type="EC" id="2.7.11.1" evidence="2"/>
<dbReference type="AlphaFoldDB" id="A0A8C5H5C3"/>
<evidence type="ECO:0000256" key="11">
    <source>
        <dbReference type="RuleBase" id="RU000304"/>
    </source>
</evidence>